<feature type="binding site" evidence="7">
    <location>
        <position position="502"/>
    </location>
    <ligand>
        <name>L-aspartate</name>
        <dbReference type="ChEBI" id="CHEBI:29991"/>
    </ligand>
</feature>
<comment type="subcellular location">
    <subcellularLocation>
        <location evidence="7">Cytoplasm</location>
    </subcellularLocation>
</comment>
<comment type="catalytic activity">
    <reaction evidence="7">
        <text>tRNA(Asp) + L-aspartate + ATP = L-aspartyl-tRNA(Asp) + AMP + diphosphate</text>
        <dbReference type="Rhea" id="RHEA:19649"/>
        <dbReference type="Rhea" id="RHEA-COMP:9660"/>
        <dbReference type="Rhea" id="RHEA-COMP:9678"/>
        <dbReference type="ChEBI" id="CHEBI:29991"/>
        <dbReference type="ChEBI" id="CHEBI:30616"/>
        <dbReference type="ChEBI" id="CHEBI:33019"/>
        <dbReference type="ChEBI" id="CHEBI:78442"/>
        <dbReference type="ChEBI" id="CHEBI:78516"/>
        <dbReference type="ChEBI" id="CHEBI:456215"/>
        <dbReference type="EC" id="6.1.1.12"/>
    </reaction>
</comment>
<dbReference type="InterPro" id="IPR045864">
    <property type="entry name" value="aa-tRNA-synth_II/BPL/LPL"/>
</dbReference>
<dbReference type="SUPFAM" id="SSF50249">
    <property type="entry name" value="Nucleic acid-binding proteins"/>
    <property type="match status" value="1"/>
</dbReference>
<dbReference type="InterPro" id="IPR029351">
    <property type="entry name" value="GAD_dom"/>
</dbReference>
<reference evidence="9 10" key="1">
    <citation type="journal article" date="2023" name="Antonie Van Leeuwenhoek">
        <title>Mesoterricola silvestris gen. nov., sp. nov., Mesoterricola sediminis sp. nov., Geothrix oryzae sp. nov., Geothrix edaphica sp. nov., Geothrix rubra sp. nov., and Geothrix limicola sp. nov., six novel members of Acidobacteriota isolated from soils.</title>
        <authorList>
            <person name="Itoh H."/>
            <person name="Sugisawa Y."/>
            <person name="Mise K."/>
            <person name="Xu Z."/>
            <person name="Kuniyasu M."/>
            <person name="Ushijima N."/>
            <person name="Kawano K."/>
            <person name="Kobayashi E."/>
            <person name="Shiratori Y."/>
            <person name="Masuda Y."/>
            <person name="Senoo K."/>
        </authorList>
    </citation>
    <scope>NUCLEOTIDE SEQUENCE [LARGE SCALE GENOMIC DNA]</scope>
    <source>
        <strain evidence="9 10">Red803</strain>
    </source>
</reference>
<dbReference type="CDD" id="cd00777">
    <property type="entry name" value="AspRS_core"/>
    <property type="match status" value="1"/>
</dbReference>
<dbReference type="InterPro" id="IPR004524">
    <property type="entry name" value="Asp-tRNA-ligase_1"/>
</dbReference>
<dbReference type="Gene3D" id="3.30.1360.30">
    <property type="entry name" value="GAD-like domain"/>
    <property type="match status" value="1"/>
</dbReference>
<feature type="binding site" evidence="7">
    <location>
        <position position="461"/>
    </location>
    <ligand>
        <name>L-aspartate</name>
        <dbReference type="ChEBI" id="CHEBI:29991"/>
    </ligand>
</feature>
<dbReference type="Pfam" id="PF02938">
    <property type="entry name" value="GAD"/>
    <property type="match status" value="1"/>
</dbReference>
<evidence type="ECO:0000256" key="5">
    <source>
        <dbReference type="ARBA" id="ARBA00022917"/>
    </source>
</evidence>
<dbReference type="PANTHER" id="PTHR22594">
    <property type="entry name" value="ASPARTYL/LYSYL-TRNA SYNTHETASE"/>
    <property type="match status" value="1"/>
</dbReference>
<proteinExistence type="inferred from homology"/>
<organism evidence="9 10">
    <name type="scientific">Geothrix rubra</name>
    <dbReference type="NCBI Taxonomy" id="2927977"/>
    <lineage>
        <taxon>Bacteria</taxon>
        <taxon>Pseudomonadati</taxon>
        <taxon>Acidobacteriota</taxon>
        <taxon>Holophagae</taxon>
        <taxon>Holophagales</taxon>
        <taxon>Holophagaceae</taxon>
        <taxon>Geothrix</taxon>
    </lineage>
</organism>
<feature type="binding site" evidence="7">
    <location>
        <position position="495"/>
    </location>
    <ligand>
        <name>ATP</name>
        <dbReference type="ChEBI" id="CHEBI:30616"/>
    </ligand>
</feature>
<comment type="caution">
    <text evidence="7">Lacks conserved residue(s) required for the propagation of feature annotation.</text>
</comment>
<dbReference type="PANTHER" id="PTHR22594:SF5">
    <property type="entry name" value="ASPARTATE--TRNA LIGASE, MITOCHONDRIAL"/>
    <property type="match status" value="1"/>
</dbReference>
<evidence type="ECO:0000256" key="4">
    <source>
        <dbReference type="ARBA" id="ARBA00022840"/>
    </source>
</evidence>
<dbReference type="Gene3D" id="3.30.930.10">
    <property type="entry name" value="Bira Bifunctional Protein, Domain 2"/>
    <property type="match status" value="1"/>
</dbReference>
<keyword evidence="2 7" id="KW-0436">Ligase</keyword>
<dbReference type="PRINTS" id="PR01042">
    <property type="entry name" value="TRNASYNTHASP"/>
</dbReference>
<feature type="binding site" evidence="7">
    <location>
        <position position="236"/>
    </location>
    <ligand>
        <name>ATP</name>
        <dbReference type="ChEBI" id="CHEBI:30616"/>
    </ligand>
</feature>
<evidence type="ECO:0000313" key="9">
    <source>
        <dbReference type="EMBL" id="GLH70999.1"/>
    </source>
</evidence>
<dbReference type="InterPro" id="IPR006195">
    <property type="entry name" value="aa-tRNA-synth_II"/>
</dbReference>
<dbReference type="HAMAP" id="MF_00044">
    <property type="entry name" value="Asp_tRNA_synth_type1"/>
    <property type="match status" value="1"/>
</dbReference>
<comment type="similarity">
    <text evidence="1 7">Belongs to the class-II aminoacyl-tRNA synthetase family. Type 1 subfamily.</text>
</comment>
<dbReference type="SUPFAM" id="SSF55261">
    <property type="entry name" value="GAD domain-like"/>
    <property type="match status" value="1"/>
</dbReference>
<feature type="binding site" evidence="7">
    <location>
        <begin position="227"/>
        <end position="229"/>
    </location>
    <ligand>
        <name>ATP</name>
        <dbReference type="ChEBI" id="CHEBI:30616"/>
    </ligand>
</feature>
<dbReference type="Pfam" id="PF01336">
    <property type="entry name" value="tRNA_anti-codon"/>
    <property type="match status" value="1"/>
</dbReference>
<dbReference type="InterPro" id="IPR004365">
    <property type="entry name" value="NA-bd_OB_tRNA"/>
</dbReference>
<keyword evidence="7" id="KW-0963">Cytoplasm</keyword>
<dbReference type="InterPro" id="IPR004364">
    <property type="entry name" value="Aa-tRNA-synt_II"/>
</dbReference>
<evidence type="ECO:0000256" key="2">
    <source>
        <dbReference type="ARBA" id="ARBA00022598"/>
    </source>
</evidence>
<dbReference type="NCBIfam" id="TIGR00459">
    <property type="entry name" value="aspS_bact"/>
    <property type="match status" value="1"/>
</dbReference>
<dbReference type="InterPro" id="IPR047089">
    <property type="entry name" value="Asp-tRNA-ligase_1_N"/>
</dbReference>
<feature type="binding site" evidence="7">
    <location>
        <position position="227"/>
    </location>
    <ligand>
        <name>L-aspartate</name>
        <dbReference type="ChEBI" id="CHEBI:29991"/>
    </ligand>
</feature>
<keyword evidence="6 7" id="KW-0030">Aminoacyl-tRNA synthetase</keyword>
<evidence type="ECO:0000256" key="6">
    <source>
        <dbReference type="ARBA" id="ARBA00023146"/>
    </source>
</evidence>
<dbReference type="InterPro" id="IPR004115">
    <property type="entry name" value="GAD-like_sf"/>
</dbReference>
<dbReference type="GO" id="GO:0016874">
    <property type="term" value="F:ligase activity"/>
    <property type="evidence" value="ECO:0007669"/>
    <property type="project" value="UniProtKB-KW"/>
</dbReference>
<feature type="region of interest" description="Aspartate" evidence="7">
    <location>
        <begin position="205"/>
        <end position="208"/>
    </location>
</feature>
<dbReference type="NCBIfam" id="NF001750">
    <property type="entry name" value="PRK00476.1"/>
    <property type="match status" value="1"/>
</dbReference>
<evidence type="ECO:0000256" key="1">
    <source>
        <dbReference type="ARBA" id="ARBA00006303"/>
    </source>
</evidence>
<sequence length="660" mass="73428">MRLDRLGDFQRTHRNGDLRLDHAGQAVRLLGWCRRVRNLGSLVFLDLRDRWGLVQLVANEETADPSLLAKLKAVRSEFVLAVEGVVAERESKNSNLSTGDVEVRLTDLRILNTAAPLPFPLEDEGVGEDLRLTYRFLDLRREQLQRNMVLRSEVANLTRNHFRELDFIEFETPILTKSTPEGARDYLVPSRVHPGEFFALPQSPQLFKQLLQVSGFERYVQICRCFRDEDLRADRQPEFTQVDVEMSFVRQEDVQGVIEPLMVKLAKVVGKEIAAPFPRLPYRDAMEWYGSDKPDLRCPVKIQDVTGLFAASGFNLFRAAAESHGHRRVRALFFPGEGPGALSRKQLDELGEVAKQLGAGGLPYAKWGRDGLASSFRKFLEPADEAALKAGLGAEGEGLAVFAVGTDAQTSRVLGELRLRLARQFGQLDESRFAFLWVVDFPLLEWAENEHGEPGRYVACHHPFTSPHPDDLELLETDPGACRAVAYDLVLNGFEVGGGSIRIHDAETQNRMFRAIGIGPEEARAKFGFLLDALAFGAPPHGGLALGLDRLVMLLAGADNIREVIAFPKTAQARCLMTDAPSPVDDRQLRELHLAQEAQQTYRVGAVFFESAEGGTPELRGQALQQLGQMTPRQAQGLVTLDAQGQILDARTLSGPTFEF</sequence>
<evidence type="ECO:0000256" key="3">
    <source>
        <dbReference type="ARBA" id="ARBA00022741"/>
    </source>
</evidence>
<dbReference type="InterPro" id="IPR047090">
    <property type="entry name" value="AspRS_core"/>
</dbReference>
<feature type="binding site" evidence="7">
    <location>
        <begin position="547"/>
        <end position="550"/>
    </location>
    <ligand>
        <name>ATP</name>
        <dbReference type="ChEBI" id="CHEBI:30616"/>
    </ligand>
</feature>
<comment type="function">
    <text evidence="7">Catalyzes the attachment of L-aspartate to tRNA(Asp) in a two-step reaction: L-aspartate is first activated by ATP to form Asp-AMP and then transferred to the acceptor end of tRNA(Asp).</text>
</comment>
<dbReference type="InterPro" id="IPR012340">
    <property type="entry name" value="NA-bd_OB-fold"/>
</dbReference>
<feature type="domain" description="Aminoacyl-transfer RNA synthetases class-II family profile" evidence="8">
    <location>
        <begin position="150"/>
        <end position="568"/>
    </location>
</feature>
<accession>A0ABQ5Q8Y2</accession>
<evidence type="ECO:0000256" key="7">
    <source>
        <dbReference type="HAMAP-Rule" id="MF_00044"/>
    </source>
</evidence>
<feature type="binding site" evidence="7">
    <location>
        <position position="181"/>
    </location>
    <ligand>
        <name>L-aspartate</name>
        <dbReference type="ChEBI" id="CHEBI:29991"/>
    </ligand>
</feature>
<protein>
    <recommendedName>
        <fullName evidence="7">Aspartate--tRNA ligase</fullName>
        <ecNumber evidence="7">6.1.1.12</ecNumber>
    </recommendedName>
    <alternativeName>
        <fullName evidence="7">Aspartyl-tRNA synthetase</fullName>
        <shortName evidence="7">AspRS</shortName>
    </alternativeName>
</protein>
<gene>
    <name evidence="7 9" type="primary">aspS</name>
    <name evidence="9" type="ORF">GETHPA_25320</name>
</gene>
<comment type="subunit">
    <text evidence="7">Homodimer.</text>
</comment>
<dbReference type="Pfam" id="PF00152">
    <property type="entry name" value="tRNA-synt_2"/>
    <property type="match status" value="1"/>
</dbReference>
<dbReference type="CDD" id="cd04317">
    <property type="entry name" value="EcAspRS_like_N"/>
    <property type="match status" value="1"/>
</dbReference>
<keyword evidence="10" id="KW-1185">Reference proteome</keyword>
<keyword evidence="4 7" id="KW-0067">ATP-binding</keyword>
<dbReference type="PROSITE" id="PS50862">
    <property type="entry name" value="AA_TRNA_LIGASE_II"/>
    <property type="match status" value="1"/>
</dbReference>
<dbReference type="Proteomes" id="UP001165089">
    <property type="component" value="Unassembled WGS sequence"/>
</dbReference>
<name>A0ABQ5Q8Y2_9BACT</name>
<comment type="caution">
    <text evidence="9">The sequence shown here is derived from an EMBL/GenBank/DDBJ whole genome shotgun (WGS) entry which is preliminary data.</text>
</comment>
<dbReference type="SUPFAM" id="SSF55681">
    <property type="entry name" value="Class II aaRS and biotin synthetases"/>
    <property type="match status" value="1"/>
</dbReference>
<evidence type="ECO:0000313" key="10">
    <source>
        <dbReference type="Proteomes" id="UP001165089"/>
    </source>
</evidence>
<dbReference type="EC" id="6.1.1.12" evidence="7"/>
<dbReference type="EMBL" id="BSDD01000005">
    <property type="protein sequence ID" value="GLH70999.1"/>
    <property type="molecule type" value="Genomic_DNA"/>
</dbReference>
<dbReference type="Gene3D" id="2.40.50.140">
    <property type="entry name" value="Nucleic acid-binding proteins"/>
    <property type="match status" value="1"/>
</dbReference>
<evidence type="ECO:0000259" key="8">
    <source>
        <dbReference type="PROSITE" id="PS50862"/>
    </source>
</evidence>
<keyword evidence="5 7" id="KW-0648">Protein biosynthesis</keyword>
<keyword evidence="3 7" id="KW-0547">Nucleotide-binding</keyword>
<dbReference type="RefSeq" id="WP_285726812.1">
    <property type="nucleotide sequence ID" value="NZ_BSDD01000005.1"/>
</dbReference>
<dbReference type="InterPro" id="IPR002312">
    <property type="entry name" value="Asp/Asn-tRNA-synth_IIb"/>
</dbReference>